<organism evidence="2">
    <name type="scientific">marine sediment metagenome</name>
    <dbReference type="NCBI Taxonomy" id="412755"/>
    <lineage>
        <taxon>unclassified sequences</taxon>
        <taxon>metagenomes</taxon>
        <taxon>ecological metagenomes</taxon>
    </lineage>
</organism>
<keyword evidence="1" id="KW-0472">Membrane</keyword>
<feature type="transmembrane region" description="Helical" evidence="1">
    <location>
        <begin position="70"/>
        <end position="88"/>
    </location>
</feature>
<proteinExistence type="predicted"/>
<keyword evidence="1" id="KW-0812">Transmembrane</keyword>
<keyword evidence="1" id="KW-1133">Transmembrane helix</keyword>
<accession>A0A0F8YEC5</accession>
<evidence type="ECO:0000313" key="2">
    <source>
        <dbReference type="EMBL" id="KKK72055.1"/>
    </source>
</evidence>
<dbReference type="AlphaFoldDB" id="A0A0F8YEC5"/>
<sequence>MAEYEMVGNIDRFDLDSILEKEQRFREGFIAKKGPIAVVILVVIVVILGAAFLTPMSETINTANNNLTESWHKTILDLVPVIWILGLMSKNTRRKESS</sequence>
<comment type="caution">
    <text evidence="2">The sequence shown here is derived from an EMBL/GenBank/DDBJ whole genome shotgun (WGS) entry which is preliminary data.</text>
</comment>
<protein>
    <submittedName>
        <fullName evidence="2">Uncharacterized protein</fullName>
    </submittedName>
</protein>
<dbReference type="EMBL" id="LAZR01057445">
    <property type="protein sequence ID" value="KKK72055.1"/>
    <property type="molecule type" value="Genomic_DNA"/>
</dbReference>
<reference evidence="2" key="1">
    <citation type="journal article" date="2015" name="Nature">
        <title>Complex archaea that bridge the gap between prokaryotes and eukaryotes.</title>
        <authorList>
            <person name="Spang A."/>
            <person name="Saw J.H."/>
            <person name="Jorgensen S.L."/>
            <person name="Zaremba-Niedzwiedzka K."/>
            <person name="Martijn J."/>
            <person name="Lind A.E."/>
            <person name="van Eijk R."/>
            <person name="Schleper C."/>
            <person name="Guy L."/>
            <person name="Ettema T.J."/>
        </authorList>
    </citation>
    <scope>NUCLEOTIDE SEQUENCE</scope>
</reference>
<name>A0A0F8YEC5_9ZZZZ</name>
<gene>
    <name evidence="2" type="ORF">LCGC14_2907740</name>
</gene>
<feature type="transmembrane region" description="Helical" evidence="1">
    <location>
        <begin position="34"/>
        <end position="54"/>
    </location>
</feature>
<evidence type="ECO:0000256" key="1">
    <source>
        <dbReference type="SAM" id="Phobius"/>
    </source>
</evidence>